<accession>A0A5H2XHT8</accession>
<dbReference type="AlphaFoldDB" id="A0A5H2XHT8"/>
<reference evidence="1" key="1">
    <citation type="journal article" date="2019" name="Science">
        <title>Mutation of a bHLH transcription factor allowed almond domestication.</title>
        <authorList>
            <person name="Sanchez-Perez R."/>
            <person name="Pavan S."/>
            <person name="Mazzeo R."/>
            <person name="Moldovan C."/>
            <person name="Aiese Cigliano R."/>
            <person name="Del Cueto J."/>
            <person name="Ricciardi F."/>
            <person name="Lotti C."/>
            <person name="Ricciardi L."/>
            <person name="Dicenta F."/>
            <person name="Lopez-Marques R.L."/>
            <person name="Lindberg Moller B."/>
        </authorList>
    </citation>
    <scope>NUCLEOTIDE SEQUENCE</scope>
</reference>
<gene>
    <name evidence="1" type="ORF">Prudu_206S000500</name>
</gene>
<sequence length="89" mass="10237">MVSFWKVVNVTGISCKHMLAFFRVKQIMQLPKEYIIRRWTKFSRIGSEKFKVQDGADNSLILRHTSLFQFASKLIDGAAVSEEGTQLVE</sequence>
<organism evidence="1">
    <name type="scientific">Prunus dulcis</name>
    <name type="common">Almond</name>
    <name type="synonym">Amygdalus dulcis</name>
    <dbReference type="NCBI Taxonomy" id="3755"/>
    <lineage>
        <taxon>Eukaryota</taxon>
        <taxon>Viridiplantae</taxon>
        <taxon>Streptophyta</taxon>
        <taxon>Embryophyta</taxon>
        <taxon>Tracheophyta</taxon>
        <taxon>Spermatophyta</taxon>
        <taxon>Magnoliopsida</taxon>
        <taxon>eudicotyledons</taxon>
        <taxon>Gunneridae</taxon>
        <taxon>Pentapetalae</taxon>
        <taxon>rosids</taxon>
        <taxon>fabids</taxon>
        <taxon>Rosales</taxon>
        <taxon>Rosaceae</taxon>
        <taxon>Amygdaloideae</taxon>
        <taxon>Amygdaleae</taxon>
        <taxon>Prunus</taxon>
    </lineage>
</organism>
<proteinExistence type="predicted"/>
<name>A0A5H2XHT8_PRUDU</name>
<evidence type="ECO:0008006" key="2">
    <source>
        <dbReference type="Google" id="ProtNLM"/>
    </source>
</evidence>
<dbReference type="EMBL" id="AP020543">
    <property type="protein sequence ID" value="BBN67848.1"/>
    <property type="molecule type" value="Genomic_DNA"/>
</dbReference>
<protein>
    <recommendedName>
        <fullName evidence="2">Protein FAR1-RELATED SEQUENCE</fullName>
    </recommendedName>
</protein>
<evidence type="ECO:0000313" key="1">
    <source>
        <dbReference type="EMBL" id="BBN67848.1"/>
    </source>
</evidence>
<feature type="non-terminal residue" evidence="1">
    <location>
        <position position="89"/>
    </location>
</feature>